<accession>A0A1F5VT25</accession>
<evidence type="ECO:0008006" key="3">
    <source>
        <dbReference type="Google" id="ProtNLM"/>
    </source>
</evidence>
<sequence>MEMIYRPNCCICNCKEKSILFSSDFVNPVIWNFLDSYYCHRIDKDILLDQRYEVAKCKKCGFIWQTYILDEQGMKQLYDEWISKEHSLHKKSKAGIDFYFGYAKDVGTISILLKKNPYQIRVLDYGMGWGYWCMMAQAFGYNVHGMELSINRQQFAKVHGINVISNISDLPEPVDYINCDQVMEHIPDPFVSLKEITRFLMPGGIIKITVPDGKRIEKQITSTHWIPAKNAIHPLEHINCFTHKSLVAFAAKADLFPITRPIVSSYKCNILIMFKNIIAKYYLRYFSTSIYFRIIE</sequence>
<gene>
    <name evidence="1" type="ORF">A2Y62_20010</name>
</gene>
<comment type="caution">
    <text evidence="1">The sequence shown here is derived from an EMBL/GenBank/DDBJ whole genome shotgun (WGS) entry which is preliminary data.</text>
</comment>
<dbReference type="Proteomes" id="UP000178943">
    <property type="component" value="Unassembled WGS sequence"/>
</dbReference>
<proteinExistence type="predicted"/>
<dbReference type="EMBL" id="MFGW01000086">
    <property type="protein sequence ID" value="OGF66642.1"/>
    <property type="molecule type" value="Genomic_DNA"/>
</dbReference>
<dbReference type="SUPFAM" id="SSF53335">
    <property type="entry name" value="S-adenosyl-L-methionine-dependent methyltransferases"/>
    <property type="match status" value="1"/>
</dbReference>
<dbReference type="InterPro" id="IPR029063">
    <property type="entry name" value="SAM-dependent_MTases_sf"/>
</dbReference>
<dbReference type="Pfam" id="PF13489">
    <property type="entry name" value="Methyltransf_23"/>
    <property type="match status" value="1"/>
</dbReference>
<dbReference type="AlphaFoldDB" id="A0A1F5VT25"/>
<evidence type="ECO:0000313" key="1">
    <source>
        <dbReference type="EMBL" id="OGF66642.1"/>
    </source>
</evidence>
<dbReference type="Gene3D" id="3.40.50.150">
    <property type="entry name" value="Vaccinia Virus protein VP39"/>
    <property type="match status" value="1"/>
</dbReference>
<organism evidence="1 2">
    <name type="scientific">Candidatus Fischerbacteria bacterium RBG_13_37_8</name>
    <dbReference type="NCBI Taxonomy" id="1817863"/>
    <lineage>
        <taxon>Bacteria</taxon>
        <taxon>Candidatus Fischeribacteriota</taxon>
    </lineage>
</organism>
<reference evidence="1 2" key="1">
    <citation type="journal article" date="2016" name="Nat. Commun.">
        <title>Thousands of microbial genomes shed light on interconnected biogeochemical processes in an aquifer system.</title>
        <authorList>
            <person name="Anantharaman K."/>
            <person name="Brown C.T."/>
            <person name="Hug L.A."/>
            <person name="Sharon I."/>
            <person name="Castelle C.J."/>
            <person name="Probst A.J."/>
            <person name="Thomas B.C."/>
            <person name="Singh A."/>
            <person name="Wilkins M.J."/>
            <person name="Karaoz U."/>
            <person name="Brodie E.L."/>
            <person name="Williams K.H."/>
            <person name="Hubbard S.S."/>
            <person name="Banfield J.F."/>
        </authorList>
    </citation>
    <scope>NUCLEOTIDE SEQUENCE [LARGE SCALE GENOMIC DNA]</scope>
</reference>
<dbReference type="STRING" id="1817863.A2Y62_20010"/>
<protein>
    <recommendedName>
        <fullName evidence="3">Methyltransferase type 11 domain-containing protein</fullName>
    </recommendedName>
</protein>
<evidence type="ECO:0000313" key="2">
    <source>
        <dbReference type="Proteomes" id="UP000178943"/>
    </source>
</evidence>
<name>A0A1F5VT25_9BACT</name>